<dbReference type="Proteomes" id="UP001221142">
    <property type="component" value="Unassembled WGS sequence"/>
</dbReference>
<gene>
    <name evidence="1" type="ORF">FB45DRAFT_1135441</name>
</gene>
<organism evidence="1 2">
    <name type="scientific">Roridomyces roridus</name>
    <dbReference type="NCBI Taxonomy" id="1738132"/>
    <lineage>
        <taxon>Eukaryota</taxon>
        <taxon>Fungi</taxon>
        <taxon>Dikarya</taxon>
        <taxon>Basidiomycota</taxon>
        <taxon>Agaricomycotina</taxon>
        <taxon>Agaricomycetes</taxon>
        <taxon>Agaricomycetidae</taxon>
        <taxon>Agaricales</taxon>
        <taxon>Marasmiineae</taxon>
        <taxon>Mycenaceae</taxon>
        <taxon>Roridomyces</taxon>
    </lineage>
</organism>
<keyword evidence="2" id="KW-1185">Reference proteome</keyword>
<reference evidence="1" key="1">
    <citation type="submission" date="2023-03" db="EMBL/GenBank/DDBJ databases">
        <title>Massive genome expansion in bonnet fungi (Mycena s.s.) driven by repeated elements and novel gene families across ecological guilds.</title>
        <authorList>
            <consortium name="Lawrence Berkeley National Laboratory"/>
            <person name="Harder C.B."/>
            <person name="Miyauchi S."/>
            <person name="Viragh M."/>
            <person name="Kuo A."/>
            <person name="Thoen E."/>
            <person name="Andreopoulos B."/>
            <person name="Lu D."/>
            <person name="Skrede I."/>
            <person name="Drula E."/>
            <person name="Henrissat B."/>
            <person name="Morin E."/>
            <person name="Kohler A."/>
            <person name="Barry K."/>
            <person name="LaButti K."/>
            <person name="Morin E."/>
            <person name="Salamov A."/>
            <person name="Lipzen A."/>
            <person name="Mereny Z."/>
            <person name="Hegedus B."/>
            <person name="Baldrian P."/>
            <person name="Stursova M."/>
            <person name="Weitz H."/>
            <person name="Taylor A."/>
            <person name="Grigoriev I.V."/>
            <person name="Nagy L.G."/>
            <person name="Martin F."/>
            <person name="Kauserud H."/>
        </authorList>
    </citation>
    <scope>NUCLEOTIDE SEQUENCE</scope>
    <source>
        <strain evidence="1">9284</strain>
    </source>
</reference>
<name>A0AAD7B297_9AGAR</name>
<protein>
    <submittedName>
        <fullName evidence="1">Uncharacterized protein</fullName>
    </submittedName>
</protein>
<accession>A0AAD7B297</accession>
<proteinExistence type="predicted"/>
<comment type="caution">
    <text evidence="1">The sequence shown here is derived from an EMBL/GenBank/DDBJ whole genome shotgun (WGS) entry which is preliminary data.</text>
</comment>
<evidence type="ECO:0000313" key="1">
    <source>
        <dbReference type="EMBL" id="KAJ7607386.1"/>
    </source>
</evidence>
<sequence length="506" mass="56816">MLQSKSVLLGTSLAYMDATRLKVLSPVREIILKIHPPAHALLSPLRAHWDSLLKLWRTYEMPSGDLVPRVLENIGNYSTVLKYQAPIVCGSDLKDVVYQLIYLEEFLRQLHGTRPLLPDIRSSLGRLADDRVHAYYISHLLGGQENICPTEASKLIERGRHFSRLADDTGLEVQINRAAAIYYLRLGDMSRATAYAKASVTLAEKLSDNLLLTRTLHRLATCERVTGNFGEALVLARRAQYFAGRIGNFQHATQALQEESRCLVDLGFYSEAVDICSRALQLVIAGGCEGTQHHIGVLDLQADIQLQKTAYEDCRQTHELILKHTSPDKSALFHANSLMTIAGIDVDLGAFTSVDEVRAALDLPQRIFRDRGYLRGLPKCDKLVADFLLKQGRRREAAEIYEKCLRDPRGNDVETFPACLLKLGDITLWPGEVMATTRWAVTYLAYGRTTGSVPIVTWAFRLWSDIFRNEGDEQTSQALFRVALEEFTRMGVIRGRDECLSRLSGI</sequence>
<dbReference type="SUPFAM" id="SSF48452">
    <property type="entry name" value="TPR-like"/>
    <property type="match status" value="1"/>
</dbReference>
<dbReference type="Gene3D" id="1.25.40.10">
    <property type="entry name" value="Tetratricopeptide repeat domain"/>
    <property type="match status" value="1"/>
</dbReference>
<evidence type="ECO:0000313" key="2">
    <source>
        <dbReference type="Proteomes" id="UP001221142"/>
    </source>
</evidence>
<dbReference type="EMBL" id="JARKIF010000050">
    <property type="protein sequence ID" value="KAJ7607386.1"/>
    <property type="molecule type" value="Genomic_DNA"/>
</dbReference>
<dbReference type="InterPro" id="IPR011990">
    <property type="entry name" value="TPR-like_helical_dom_sf"/>
</dbReference>
<dbReference type="AlphaFoldDB" id="A0AAD7B297"/>